<dbReference type="EMBL" id="BK015173">
    <property type="protein sequence ID" value="DAD94086.1"/>
    <property type="molecule type" value="Genomic_DNA"/>
</dbReference>
<dbReference type="GO" id="GO:0004519">
    <property type="term" value="F:endonuclease activity"/>
    <property type="evidence" value="ECO:0007669"/>
    <property type="project" value="UniProtKB-KW"/>
</dbReference>
<accession>A0A8S5NHA0</accession>
<proteinExistence type="predicted"/>
<dbReference type="CDD" id="cd00085">
    <property type="entry name" value="HNHc"/>
    <property type="match status" value="1"/>
</dbReference>
<feature type="domain" description="HNH endonuclease 5" evidence="1">
    <location>
        <begin position="74"/>
        <end position="116"/>
    </location>
</feature>
<evidence type="ECO:0000259" key="1">
    <source>
        <dbReference type="Pfam" id="PF14279"/>
    </source>
</evidence>
<dbReference type="InterPro" id="IPR052892">
    <property type="entry name" value="NA-targeting_endonuclease"/>
</dbReference>
<dbReference type="Gene3D" id="1.10.30.50">
    <property type="match status" value="1"/>
</dbReference>
<name>A0A8S5NHA0_9CAUD</name>
<dbReference type="InterPro" id="IPR029471">
    <property type="entry name" value="HNH_5"/>
</dbReference>
<dbReference type="InterPro" id="IPR003615">
    <property type="entry name" value="HNH_nuc"/>
</dbReference>
<keyword evidence="2" id="KW-0378">Hydrolase</keyword>
<sequence>MSCIFRRVRTKDYKKYYFCKKLNCKVEFDFCKDCECKEYKKYKKPNYKKHKRTKATAIQKYVKEAVWYRDNKQCIFCGKPVSVFYANAHFIPRSAGGRGIEENIFTACDHCHSEQDNGLNTEEHDEKAEAYLKSKYPNWDRSKLIYEKNTREEEI</sequence>
<protein>
    <submittedName>
        <fullName evidence="2">Restriction endonuclease</fullName>
    </submittedName>
</protein>
<evidence type="ECO:0000313" key="2">
    <source>
        <dbReference type="EMBL" id="DAD94086.1"/>
    </source>
</evidence>
<organism evidence="2">
    <name type="scientific">Siphoviridae sp. ctUF252</name>
    <dbReference type="NCBI Taxonomy" id="2826350"/>
    <lineage>
        <taxon>Viruses</taxon>
        <taxon>Duplodnaviria</taxon>
        <taxon>Heunggongvirae</taxon>
        <taxon>Uroviricota</taxon>
        <taxon>Caudoviricetes</taxon>
    </lineage>
</organism>
<reference evidence="2" key="1">
    <citation type="journal article" date="2021" name="Proc. Natl. Acad. Sci. U.S.A.">
        <title>A Catalog of Tens of Thousands of Viruses from Human Metagenomes Reveals Hidden Associations with Chronic Diseases.</title>
        <authorList>
            <person name="Tisza M.J."/>
            <person name="Buck C.B."/>
        </authorList>
    </citation>
    <scope>NUCLEOTIDE SEQUENCE</scope>
    <source>
        <strain evidence="2">CtUF252</strain>
    </source>
</reference>
<dbReference type="PANTHER" id="PTHR33877:SF2">
    <property type="entry name" value="OS07G0170200 PROTEIN"/>
    <property type="match status" value="1"/>
</dbReference>
<keyword evidence="2" id="KW-0255">Endonuclease</keyword>
<dbReference type="Pfam" id="PF14279">
    <property type="entry name" value="HNH_5"/>
    <property type="match status" value="1"/>
</dbReference>
<keyword evidence="2" id="KW-0540">Nuclease</keyword>
<dbReference type="PANTHER" id="PTHR33877">
    <property type="entry name" value="SLL1193 PROTEIN"/>
    <property type="match status" value="1"/>
</dbReference>